<protein>
    <submittedName>
        <fullName evidence="1">Transposon Tf2-1 polyprotein isoform X1</fullName>
    </submittedName>
</protein>
<evidence type="ECO:0000313" key="1">
    <source>
        <dbReference type="EMBL" id="KAA0045029.1"/>
    </source>
</evidence>
<sequence length="114" mass="12532">MNGLFPWIQAEVAFCRPKDLAEMMQIAPLVENREGFRGEANLNGFSSGKYSPQSIVSAQAKASYSAGENKGNATFPIRTLTLRSSNIGEVRKEGTSKHLPDVKFQARKRRGCAL</sequence>
<dbReference type="Proteomes" id="UP000321393">
    <property type="component" value="Unassembled WGS sequence"/>
</dbReference>
<evidence type="ECO:0000313" key="2">
    <source>
        <dbReference type="EMBL" id="TYJ96297.1"/>
    </source>
</evidence>
<accession>A0A5A7TUV8</accession>
<gene>
    <name evidence="2" type="ORF">E5676_scaffold78209G00950</name>
    <name evidence="1" type="ORF">E6C27_scaffold30G00140</name>
</gene>
<dbReference type="AlphaFoldDB" id="A0A5A7TUV8"/>
<dbReference type="OrthoDB" id="1933597at2759"/>
<organism evidence="1 3">
    <name type="scientific">Cucumis melo var. makuwa</name>
    <name type="common">Oriental melon</name>
    <dbReference type="NCBI Taxonomy" id="1194695"/>
    <lineage>
        <taxon>Eukaryota</taxon>
        <taxon>Viridiplantae</taxon>
        <taxon>Streptophyta</taxon>
        <taxon>Embryophyta</taxon>
        <taxon>Tracheophyta</taxon>
        <taxon>Spermatophyta</taxon>
        <taxon>Magnoliopsida</taxon>
        <taxon>eudicotyledons</taxon>
        <taxon>Gunneridae</taxon>
        <taxon>Pentapetalae</taxon>
        <taxon>rosids</taxon>
        <taxon>fabids</taxon>
        <taxon>Cucurbitales</taxon>
        <taxon>Cucurbitaceae</taxon>
        <taxon>Benincaseae</taxon>
        <taxon>Cucumis</taxon>
    </lineage>
</organism>
<evidence type="ECO:0000313" key="4">
    <source>
        <dbReference type="Proteomes" id="UP000321947"/>
    </source>
</evidence>
<evidence type="ECO:0000313" key="3">
    <source>
        <dbReference type="Proteomes" id="UP000321393"/>
    </source>
</evidence>
<name>A0A5A7TUV8_CUCMM</name>
<reference evidence="3 4" key="1">
    <citation type="submission" date="2019-08" db="EMBL/GenBank/DDBJ databases">
        <title>Draft genome sequences of two oriental melons (Cucumis melo L. var makuwa).</title>
        <authorList>
            <person name="Kwon S.-Y."/>
        </authorList>
    </citation>
    <scope>NUCLEOTIDE SEQUENCE [LARGE SCALE GENOMIC DNA]</scope>
    <source>
        <strain evidence="4">cv. Chang Bougi</strain>
        <strain evidence="3">cv. SW 3</strain>
        <tissue evidence="1">Leaf</tissue>
    </source>
</reference>
<dbReference type="EMBL" id="SSTE01014747">
    <property type="protein sequence ID" value="KAA0045029.1"/>
    <property type="molecule type" value="Genomic_DNA"/>
</dbReference>
<proteinExistence type="predicted"/>
<dbReference type="EMBL" id="SSTD01019745">
    <property type="protein sequence ID" value="TYJ96297.1"/>
    <property type="molecule type" value="Genomic_DNA"/>
</dbReference>
<comment type="caution">
    <text evidence="1">The sequence shown here is derived from an EMBL/GenBank/DDBJ whole genome shotgun (WGS) entry which is preliminary data.</text>
</comment>
<dbReference type="Proteomes" id="UP000321947">
    <property type="component" value="Unassembled WGS sequence"/>
</dbReference>